<organism evidence="2 3">
    <name type="scientific">Gilvimarinus gilvus</name>
    <dbReference type="NCBI Taxonomy" id="3058038"/>
    <lineage>
        <taxon>Bacteria</taxon>
        <taxon>Pseudomonadati</taxon>
        <taxon>Pseudomonadota</taxon>
        <taxon>Gammaproteobacteria</taxon>
        <taxon>Cellvibrionales</taxon>
        <taxon>Cellvibrionaceae</taxon>
        <taxon>Gilvimarinus</taxon>
    </lineage>
</organism>
<name>A0ABU4S131_9GAMM</name>
<reference evidence="2 3" key="1">
    <citation type="submission" date="2023-11" db="EMBL/GenBank/DDBJ databases">
        <title>Gilvimarinus fulvus sp. nov., isolated from the surface of Kelp.</title>
        <authorList>
            <person name="Sun Y.Y."/>
            <person name="Gong Y."/>
            <person name="Du Z.J."/>
        </authorList>
    </citation>
    <scope>NUCLEOTIDE SEQUENCE [LARGE SCALE GENOMIC DNA]</scope>
    <source>
        <strain evidence="2 3">SDUM040013</strain>
    </source>
</reference>
<evidence type="ECO:0000313" key="3">
    <source>
        <dbReference type="Proteomes" id="UP001273505"/>
    </source>
</evidence>
<evidence type="ECO:0000256" key="1">
    <source>
        <dbReference type="SAM" id="Phobius"/>
    </source>
</evidence>
<comment type="caution">
    <text evidence="2">The sequence shown here is derived from an EMBL/GenBank/DDBJ whole genome shotgun (WGS) entry which is preliminary data.</text>
</comment>
<keyword evidence="3" id="KW-1185">Reference proteome</keyword>
<protein>
    <submittedName>
        <fullName evidence="2">Uncharacterized protein</fullName>
    </submittedName>
</protein>
<accession>A0ABU4S131</accession>
<sequence>MKYTATFTWISAWSFIFSVVLKLLLNRARDIGELDVAVVCKGGVDLSRSVNCLLGGCRSGLNVAIFRIFYRLPVSNGLIDQNKPSLMRHLCDKKRHFGLRNDTAVNSVNGYIFCKDHLIR</sequence>
<proteinExistence type="predicted"/>
<keyword evidence="1" id="KW-0812">Transmembrane</keyword>
<keyword evidence="1" id="KW-0472">Membrane</keyword>
<dbReference type="RefSeq" id="WP_302723331.1">
    <property type="nucleotide sequence ID" value="NZ_JAULRU010000610.1"/>
</dbReference>
<dbReference type="EMBL" id="JAXAFO010000034">
    <property type="protein sequence ID" value="MDX6850885.1"/>
    <property type="molecule type" value="Genomic_DNA"/>
</dbReference>
<feature type="transmembrane region" description="Helical" evidence="1">
    <location>
        <begin position="6"/>
        <end position="25"/>
    </location>
</feature>
<keyword evidence="1" id="KW-1133">Transmembrane helix</keyword>
<gene>
    <name evidence="2" type="ORF">SCD92_16035</name>
</gene>
<dbReference type="Proteomes" id="UP001273505">
    <property type="component" value="Unassembled WGS sequence"/>
</dbReference>
<evidence type="ECO:0000313" key="2">
    <source>
        <dbReference type="EMBL" id="MDX6850885.1"/>
    </source>
</evidence>